<feature type="compositionally biased region" description="Low complexity" evidence="1">
    <location>
        <begin position="38"/>
        <end position="48"/>
    </location>
</feature>
<feature type="compositionally biased region" description="Low complexity" evidence="1">
    <location>
        <begin position="85"/>
        <end position="124"/>
    </location>
</feature>
<accession>A0A072PX76</accession>
<gene>
    <name evidence="2" type="ORF">A1O9_05050</name>
</gene>
<evidence type="ECO:0000313" key="2">
    <source>
        <dbReference type="EMBL" id="KEF60200.1"/>
    </source>
</evidence>
<sequence>MSSSSWQDRRFMFPSGKEVHQGSPGYTPAEKEKPPTIIPTSTSPPASTEKVIPSWEGDRRFMFPSGKQLHEPARRLSASSGTSGKAAESTTKAAPASATAASPQTAIANAIAGRRRSSASSQGGMFSGLMARRGSDEHNDRRQSWEDMKSPGGVGGLFSGLLNKPSEKK</sequence>
<dbReference type="HOGENOM" id="CLU_1496216_0_0_1"/>
<feature type="region of interest" description="Disordered" evidence="1">
    <location>
        <begin position="1"/>
        <end position="169"/>
    </location>
</feature>
<dbReference type="EMBL" id="AMGV01000003">
    <property type="protein sequence ID" value="KEF60200.1"/>
    <property type="molecule type" value="Genomic_DNA"/>
</dbReference>
<dbReference type="STRING" id="1182545.A0A072PX76"/>
<evidence type="ECO:0000256" key="1">
    <source>
        <dbReference type="SAM" id="MobiDB-lite"/>
    </source>
</evidence>
<comment type="caution">
    <text evidence="2">The sequence shown here is derived from an EMBL/GenBank/DDBJ whole genome shotgun (WGS) entry which is preliminary data.</text>
</comment>
<feature type="compositionally biased region" description="Basic and acidic residues" evidence="1">
    <location>
        <begin position="133"/>
        <end position="149"/>
    </location>
</feature>
<dbReference type="Proteomes" id="UP000027920">
    <property type="component" value="Unassembled WGS sequence"/>
</dbReference>
<name>A0A072PX76_9EURO</name>
<dbReference type="AlphaFoldDB" id="A0A072PX76"/>
<organism evidence="2 3">
    <name type="scientific">Exophiala aquamarina CBS 119918</name>
    <dbReference type="NCBI Taxonomy" id="1182545"/>
    <lineage>
        <taxon>Eukaryota</taxon>
        <taxon>Fungi</taxon>
        <taxon>Dikarya</taxon>
        <taxon>Ascomycota</taxon>
        <taxon>Pezizomycotina</taxon>
        <taxon>Eurotiomycetes</taxon>
        <taxon>Chaetothyriomycetidae</taxon>
        <taxon>Chaetothyriales</taxon>
        <taxon>Herpotrichiellaceae</taxon>
        <taxon>Exophiala</taxon>
    </lineage>
</organism>
<proteinExistence type="predicted"/>
<dbReference type="VEuPathDB" id="FungiDB:A1O9_05050"/>
<dbReference type="OrthoDB" id="4153726at2759"/>
<evidence type="ECO:0000313" key="3">
    <source>
        <dbReference type="Proteomes" id="UP000027920"/>
    </source>
</evidence>
<reference evidence="2 3" key="1">
    <citation type="submission" date="2013-03" db="EMBL/GenBank/DDBJ databases">
        <title>The Genome Sequence of Exophiala aquamarina CBS 119918.</title>
        <authorList>
            <consortium name="The Broad Institute Genomics Platform"/>
            <person name="Cuomo C."/>
            <person name="de Hoog S."/>
            <person name="Gorbushina A."/>
            <person name="Walker B."/>
            <person name="Young S.K."/>
            <person name="Zeng Q."/>
            <person name="Gargeya S."/>
            <person name="Fitzgerald M."/>
            <person name="Haas B."/>
            <person name="Abouelleil A."/>
            <person name="Allen A.W."/>
            <person name="Alvarado L."/>
            <person name="Arachchi H.M."/>
            <person name="Berlin A.M."/>
            <person name="Chapman S.B."/>
            <person name="Gainer-Dewar J."/>
            <person name="Goldberg J."/>
            <person name="Griggs A."/>
            <person name="Gujja S."/>
            <person name="Hansen M."/>
            <person name="Howarth C."/>
            <person name="Imamovic A."/>
            <person name="Ireland A."/>
            <person name="Larimer J."/>
            <person name="McCowan C."/>
            <person name="Murphy C."/>
            <person name="Pearson M."/>
            <person name="Poon T.W."/>
            <person name="Priest M."/>
            <person name="Roberts A."/>
            <person name="Saif S."/>
            <person name="Shea T."/>
            <person name="Sisk P."/>
            <person name="Sykes S."/>
            <person name="Wortman J."/>
            <person name="Nusbaum C."/>
            <person name="Birren B."/>
        </authorList>
    </citation>
    <scope>NUCLEOTIDE SEQUENCE [LARGE SCALE GENOMIC DNA]</scope>
    <source>
        <strain evidence="2 3">CBS 119918</strain>
    </source>
</reference>
<protein>
    <submittedName>
        <fullName evidence="2">Uncharacterized protein</fullName>
    </submittedName>
</protein>
<dbReference type="RefSeq" id="XP_013262790.1">
    <property type="nucleotide sequence ID" value="XM_013407336.1"/>
</dbReference>
<dbReference type="GeneID" id="25279977"/>
<keyword evidence="3" id="KW-1185">Reference proteome</keyword>